<gene>
    <name evidence="1" type="ORF">C1I60_11380</name>
</gene>
<dbReference type="Proteomes" id="UP000308114">
    <property type="component" value="Unassembled WGS sequence"/>
</dbReference>
<reference evidence="1 2" key="1">
    <citation type="submission" date="2018-01" db="EMBL/GenBank/DDBJ databases">
        <title>Bacillales members from the olive rhizosphere are effective biological control agents against Verticillium dahliae.</title>
        <authorList>
            <person name="Gomez-Lama C."/>
            <person name="Legarda G."/>
            <person name="Ruano-Rosa D."/>
            <person name="Pizarro-Tobias P."/>
            <person name="Valverde-Corredor A."/>
            <person name="Niqui J.L."/>
            <person name="Trivino J.C."/>
            <person name="Roca A."/>
            <person name="Mercado-Blanco J."/>
        </authorList>
    </citation>
    <scope>NUCLEOTIDE SEQUENCE [LARGE SCALE GENOMIC DNA]</scope>
    <source>
        <strain evidence="1 2">PIC167</strain>
    </source>
</reference>
<accession>A0A4U2PVX2</accession>
<comment type="caution">
    <text evidence="1">The sequence shown here is derived from an EMBL/GenBank/DDBJ whole genome shotgun (WGS) entry which is preliminary data.</text>
</comment>
<dbReference type="AlphaFoldDB" id="A0A4U2PVX2"/>
<evidence type="ECO:0000313" key="1">
    <source>
        <dbReference type="EMBL" id="TKH43952.1"/>
    </source>
</evidence>
<proteinExistence type="predicted"/>
<sequence>MIPVTEKRKANVQAIKDIVRMNQVWEQEKGEQEAAELHYYHIVDALHRKWQTIGVNVSDAIEVFERGYNDAWTRIIEPAPWNPNLTTNDLIHLLKISPEAVQIRHAMQIILNTVERRNAFIRRIINVNEQAIQRLLYLMKDEYLRYEQLSNEAFMAMYVMNPVEALSVYFLESVDVHMYWEWCDAGGTGEQAIQYKHEDPHMTLIQAIERVEEEMYAGT</sequence>
<protein>
    <submittedName>
        <fullName evidence="1">Uncharacterized protein</fullName>
    </submittedName>
</protein>
<name>A0A4U2PVX2_9BACL</name>
<dbReference type="EMBL" id="PNXQ01000012">
    <property type="protein sequence ID" value="TKH43952.1"/>
    <property type="molecule type" value="Genomic_DNA"/>
</dbReference>
<organism evidence="1 2">
    <name type="scientific">Paenibacillus terrae</name>
    <dbReference type="NCBI Taxonomy" id="159743"/>
    <lineage>
        <taxon>Bacteria</taxon>
        <taxon>Bacillati</taxon>
        <taxon>Bacillota</taxon>
        <taxon>Bacilli</taxon>
        <taxon>Bacillales</taxon>
        <taxon>Paenibacillaceae</taxon>
        <taxon>Paenibacillus</taxon>
    </lineage>
</organism>
<evidence type="ECO:0000313" key="2">
    <source>
        <dbReference type="Proteomes" id="UP000308114"/>
    </source>
</evidence>